<reference evidence="3" key="1">
    <citation type="submission" date="2013-09" db="EMBL/GenBank/DDBJ databases">
        <title>The Genome Sequence of Anopheles culicifacies species A.</title>
        <authorList>
            <consortium name="The Broad Institute Genomics Platform"/>
            <person name="Neafsey D.E."/>
            <person name="Besansky N."/>
            <person name="Howell P."/>
            <person name="Walton C."/>
            <person name="Young S.K."/>
            <person name="Zeng Q."/>
            <person name="Gargeya S."/>
            <person name="Fitzgerald M."/>
            <person name="Haas B."/>
            <person name="Abouelleil A."/>
            <person name="Allen A.W."/>
            <person name="Alvarado L."/>
            <person name="Arachchi H.M."/>
            <person name="Berlin A.M."/>
            <person name="Chapman S.B."/>
            <person name="Gainer-Dewar J."/>
            <person name="Goldberg J."/>
            <person name="Griggs A."/>
            <person name="Gujja S."/>
            <person name="Hansen M."/>
            <person name="Howarth C."/>
            <person name="Imamovic A."/>
            <person name="Ireland A."/>
            <person name="Larimer J."/>
            <person name="McCowan C."/>
            <person name="Murphy C."/>
            <person name="Pearson M."/>
            <person name="Poon T.W."/>
            <person name="Priest M."/>
            <person name="Roberts A."/>
            <person name="Saif S."/>
            <person name="Shea T."/>
            <person name="Sisk P."/>
            <person name="Sykes S."/>
            <person name="Wortman J."/>
            <person name="Nusbaum C."/>
            <person name="Birren B."/>
        </authorList>
    </citation>
    <scope>NUCLEOTIDE SEQUENCE [LARGE SCALE GENOMIC DNA]</scope>
    <source>
        <strain evidence="3">A-37</strain>
    </source>
</reference>
<dbReference type="EMBL" id="AXCM01001642">
    <property type="status" value="NOT_ANNOTATED_CDS"/>
    <property type="molecule type" value="Genomic_DNA"/>
</dbReference>
<dbReference type="EnsemblMetazoa" id="ACUA018249-RA">
    <property type="protein sequence ID" value="ACUA018249-PA"/>
    <property type="gene ID" value="ACUA018249"/>
</dbReference>
<dbReference type="SUPFAM" id="SSF54277">
    <property type="entry name" value="CAD &amp; PB1 domains"/>
    <property type="match status" value="1"/>
</dbReference>
<evidence type="ECO:0000259" key="1">
    <source>
        <dbReference type="PROSITE" id="PS51745"/>
    </source>
</evidence>
<dbReference type="AlphaFoldDB" id="A0A182MH99"/>
<keyword evidence="3" id="KW-1185">Reference proteome</keyword>
<dbReference type="SMART" id="SM00666">
    <property type="entry name" value="PB1"/>
    <property type="match status" value="1"/>
</dbReference>
<dbReference type="VEuPathDB" id="VectorBase:ACUA018249"/>
<dbReference type="InterPro" id="IPR000270">
    <property type="entry name" value="PB1_dom"/>
</dbReference>
<dbReference type="Pfam" id="PF00564">
    <property type="entry name" value="PB1"/>
    <property type="match status" value="1"/>
</dbReference>
<organism evidence="2 3">
    <name type="scientific">Anopheles culicifacies</name>
    <dbReference type="NCBI Taxonomy" id="139723"/>
    <lineage>
        <taxon>Eukaryota</taxon>
        <taxon>Metazoa</taxon>
        <taxon>Ecdysozoa</taxon>
        <taxon>Arthropoda</taxon>
        <taxon>Hexapoda</taxon>
        <taxon>Insecta</taxon>
        <taxon>Pterygota</taxon>
        <taxon>Neoptera</taxon>
        <taxon>Endopterygota</taxon>
        <taxon>Diptera</taxon>
        <taxon>Nematocera</taxon>
        <taxon>Culicoidea</taxon>
        <taxon>Culicidae</taxon>
        <taxon>Anophelinae</taxon>
        <taxon>Anopheles</taxon>
        <taxon>culicifacies species complex</taxon>
    </lineage>
</organism>
<dbReference type="CDD" id="cd06404">
    <property type="entry name" value="PB1_aPKC"/>
    <property type="match status" value="1"/>
</dbReference>
<feature type="domain" description="PB1" evidence="1">
    <location>
        <begin position="21"/>
        <end position="104"/>
    </location>
</feature>
<dbReference type="PROSITE" id="PS51745">
    <property type="entry name" value="PB1"/>
    <property type="match status" value="1"/>
</dbReference>
<dbReference type="FunFam" id="3.10.20.90:FF:000071">
    <property type="entry name" value="Protein kinase C"/>
    <property type="match status" value="1"/>
</dbReference>
<reference evidence="2" key="2">
    <citation type="submission" date="2020-05" db="UniProtKB">
        <authorList>
            <consortium name="EnsemblMetazoa"/>
        </authorList>
    </citation>
    <scope>IDENTIFICATION</scope>
    <source>
        <strain evidence="2">A-37</strain>
    </source>
</reference>
<dbReference type="Proteomes" id="UP000075883">
    <property type="component" value="Unassembled WGS sequence"/>
</dbReference>
<dbReference type="InterPro" id="IPR053793">
    <property type="entry name" value="PB1-like"/>
</dbReference>
<dbReference type="EMBL" id="AXCM01001643">
    <property type="status" value="NOT_ANNOTATED_CDS"/>
    <property type="molecule type" value="Genomic_DNA"/>
</dbReference>
<dbReference type="InterPro" id="IPR034877">
    <property type="entry name" value="PB1_aPKC"/>
</dbReference>
<sequence>MPIQIANESNNSGGGGGSGHEIKVKIAYNGEVMITYIDESISYEALCREMREICRFSSDQVFTMKWVDEENDPCTIQSDIELDEAIRLYEVNRDSELVIHDKPGVLISLGSRLKQHYTTDKLDLELSREGCPRLDVTSALCLADRTSGPYLGANCS</sequence>
<name>A0A182MH99_9DIPT</name>
<dbReference type="Gene3D" id="3.10.20.90">
    <property type="entry name" value="Phosphatidylinositol 3-kinase Catalytic Subunit, Chain A, domain 1"/>
    <property type="match status" value="1"/>
</dbReference>
<protein>
    <recommendedName>
        <fullName evidence="1">PB1 domain-containing protein</fullName>
    </recommendedName>
</protein>
<evidence type="ECO:0000313" key="2">
    <source>
        <dbReference type="EnsemblMetazoa" id="ACUA018249-PA"/>
    </source>
</evidence>
<accession>A0A182MH99</accession>
<evidence type="ECO:0000313" key="3">
    <source>
        <dbReference type="Proteomes" id="UP000075883"/>
    </source>
</evidence>
<proteinExistence type="predicted"/>
<dbReference type="STRING" id="139723.A0A182MH99"/>